<dbReference type="EMBL" id="KB320468">
    <property type="protein sequence ID" value="ELW71335.1"/>
    <property type="molecule type" value="Genomic_DNA"/>
</dbReference>
<organism evidence="2 3">
    <name type="scientific">Tupaia chinensis</name>
    <name type="common">Chinese tree shrew</name>
    <name type="synonym">Tupaia belangeri chinensis</name>
    <dbReference type="NCBI Taxonomy" id="246437"/>
    <lineage>
        <taxon>Eukaryota</taxon>
        <taxon>Metazoa</taxon>
        <taxon>Chordata</taxon>
        <taxon>Craniata</taxon>
        <taxon>Vertebrata</taxon>
        <taxon>Euteleostomi</taxon>
        <taxon>Mammalia</taxon>
        <taxon>Eutheria</taxon>
        <taxon>Euarchontoglires</taxon>
        <taxon>Scandentia</taxon>
        <taxon>Tupaiidae</taxon>
        <taxon>Tupaia</taxon>
    </lineage>
</organism>
<accession>L9L885</accession>
<evidence type="ECO:0000313" key="3">
    <source>
        <dbReference type="Proteomes" id="UP000011518"/>
    </source>
</evidence>
<sequence>MLSPGEHSSQPKKGELWLSTKPGDSMAESLPASPHFRVDAYSKDLYFTVEEEAFASTDHRLLTFMATSGPATYNAVEES</sequence>
<dbReference type="InParanoid" id="L9L885"/>
<evidence type="ECO:0000313" key="2">
    <source>
        <dbReference type="EMBL" id="ELW71335.1"/>
    </source>
</evidence>
<proteinExistence type="predicted"/>
<dbReference type="Proteomes" id="UP000011518">
    <property type="component" value="Unassembled WGS sequence"/>
</dbReference>
<keyword evidence="3" id="KW-1185">Reference proteome</keyword>
<dbReference type="AlphaFoldDB" id="L9L885"/>
<reference evidence="3" key="2">
    <citation type="journal article" date="2013" name="Nat. Commun.">
        <title>Genome of the Chinese tree shrew.</title>
        <authorList>
            <person name="Fan Y."/>
            <person name="Huang Z.Y."/>
            <person name="Cao C.C."/>
            <person name="Chen C.S."/>
            <person name="Chen Y.X."/>
            <person name="Fan D.D."/>
            <person name="He J."/>
            <person name="Hou H.L."/>
            <person name="Hu L."/>
            <person name="Hu X.T."/>
            <person name="Jiang X.T."/>
            <person name="Lai R."/>
            <person name="Lang Y.S."/>
            <person name="Liang B."/>
            <person name="Liao S.G."/>
            <person name="Mu D."/>
            <person name="Ma Y.Y."/>
            <person name="Niu Y.Y."/>
            <person name="Sun X.Q."/>
            <person name="Xia J.Q."/>
            <person name="Xiao J."/>
            <person name="Xiong Z.Q."/>
            <person name="Xu L."/>
            <person name="Yang L."/>
            <person name="Zhang Y."/>
            <person name="Zhao W."/>
            <person name="Zhao X.D."/>
            <person name="Zheng Y.T."/>
            <person name="Zhou J.M."/>
            <person name="Zhu Y.B."/>
            <person name="Zhang G.J."/>
            <person name="Wang J."/>
            <person name="Yao Y.G."/>
        </authorList>
    </citation>
    <scope>NUCLEOTIDE SEQUENCE [LARGE SCALE GENOMIC DNA]</scope>
</reference>
<evidence type="ECO:0000256" key="1">
    <source>
        <dbReference type="SAM" id="MobiDB-lite"/>
    </source>
</evidence>
<gene>
    <name evidence="2" type="ORF">TREES_T100000169</name>
</gene>
<name>L9L885_TUPCH</name>
<feature type="region of interest" description="Disordered" evidence="1">
    <location>
        <begin position="1"/>
        <end position="33"/>
    </location>
</feature>
<protein>
    <submittedName>
        <fullName evidence="2">Uncharacterized protein</fullName>
    </submittedName>
</protein>
<reference evidence="3" key="1">
    <citation type="submission" date="2012-07" db="EMBL/GenBank/DDBJ databases">
        <title>Genome of the Chinese tree shrew, a rising model animal genetically related to primates.</title>
        <authorList>
            <person name="Zhang G."/>
            <person name="Fan Y."/>
            <person name="Yao Y."/>
            <person name="Huang Z."/>
        </authorList>
    </citation>
    <scope>NUCLEOTIDE SEQUENCE [LARGE SCALE GENOMIC DNA]</scope>
</reference>